<proteinExistence type="predicted"/>
<evidence type="ECO:0000313" key="3">
    <source>
        <dbReference type="Proteomes" id="UP001444661"/>
    </source>
</evidence>
<sequence>MAFKEASPAINSTWITNQAPPPRNEVASDHALPHTKKQFAAAEHIKEKLTQSIATKRTTDHDRTRALRDETQLRLILALLQCPDLDISGLAFAPDRDILKDNQFLCAKAKELVELWMGPFDKASSNVVPGYRCVFTHNTVPVEAAHVIPEHITRLDGGSPLQLEAFTTLLGYLFPANVIDDRVIKDLLSGAGLPNIIPLYMSFHAVWDTCSFILRPITREPGEADDKGRSMKLQFLNFSNEDPVFANCIYDVTAETEQADCQRRLENLDRTDEVR</sequence>
<accession>A0ABR1TA93</accession>
<dbReference type="Proteomes" id="UP001444661">
    <property type="component" value="Unassembled WGS sequence"/>
</dbReference>
<name>A0ABR1TA93_9PEZI</name>
<evidence type="ECO:0008006" key="4">
    <source>
        <dbReference type="Google" id="ProtNLM"/>
    </source>
</evidence>
<gene>
    <name evidence="2" type="ORF">PG993_005742</name>
</gene>
<evidence type="ECO:0000313" key="2">
    <source>
        <dbReference type="EMBL" id="KAK8043312.1"/>
    </source>
</evidence>
<evidence type="ECO:0000256" key="1">
    <source>
        <dbReference type="SAM" id="MobiDB-lite"/>
    </source>
</evidence>
<reference evidence="2 3" key="1">
    <citation type="submission" date="2023-01" db="EMBL/GenBank/DDBJ databases">
        <title>Analysis of 21 Apiospora genomes using comparative genomics revels a genus with tremendous synthesis potential of carbohydrate active enzymes and secondary metabolites.</title>
        <authorList>
            <person name="Sorensen T."/>
        </authorList>
    </citation>
    <scope>NUCLEOTIDE SEQUENCE [LARGE SCALE GENOMIC DNA]</scope>
    <source>
        <strain evidence="2 3">CBS 33761</strain>
    </source>
</reference>
<dbReference type="EMBL" id="JAQQWK010000004">
    <property type="protein sequence ID" value="KAK8043312.1"/>
    <property type="molecule type" value="Genomic_DNA"/>
</dbReference>
<organism evidence="2 3">
    <name type="scientific">Apiospora rasikravindrae</name>
    <dbReference type="NCBI Taxonomy" id="990691"/>
    <lineage>
        <taxon>Eukaryota</taxon>
        <taxon>Fungi</taxon>
        <taxon>Dikarya</taxon>
        <taxon>Ascomycota</taxon>
        <taxon>Pezizomycotina</taxon>
        <taxon>Sordariomycetes</taxon>
        <taxon>Xylariomycetidae</taxon>
        <taxon>Amphisphaeriales</taxon>
        <taxon>Apiosporaceae</taxon>
        <taxon>Apiospora</taxon>
    </lineage>
</organism>
<keyword evidence="3" id="KW-1185">Reference proteome</keyword>
<protein>
    <recommendedName>
        <fullName evidence="4">HNH nuclease domain-containing protein</fullName>
    </recommendedName>
</protein>
<feature type="compositionally biased region" description="Polar residues" evidence="1">
    <location>
        <begin position="9"/>
        <end position="18"/>
    </location>
</feature>
<feature type="region of interest" description="Disordered" evidence="1">
    <location>
        <begin position="1"/>
        <end position="28"/>
    </location>
</feature>
<comment type="caution">
    <text evidence="2">The sequence shown here is derived from an EMBL/GenBank/DDBJ whole genome shotgun (WGS) entry which is preliminary data.</text>
</comment>